<dbReference type="InterPro" id="IPR052034">
    <property type="entry name" value="NasD-like"/>
</dbReference>
<evidence type="ECO:0000256" key="5">
    <source>
        <dbReference type="ARBA" id="ARBA00023002"/>
    </source>
</evidence>
<evidence type="ECO:0000313" key="9">
    <source>
        <dbReference type="EMBL" id="KKL58403.1"/>
    </source>
</evidence>
<keyword evidence="3" id="KW-0349">Heme</keyword>
<comment type="caution">
    <text evidence="9">The sequence shown here is derived from an EMBL/GenBank/DDBJ whole genome shotgun (WGS) entry which is preliminary data.</text>
</comment>
<gene>
    <name evidence="9" type="ORF">LCGC14_2225710</name>
</gene>
<evidence type="ECO:0000259" key="8">
    <source>
        <dbReference type="Pfam" id="PF07992"/>
    </source>
</evidence>
<dbReference type="PRINTS" id="PR00368">
    <property type="entry name" value="FADPNR"/>
</dbReference>
<evidence type="ECO:0000256" key="2">
    <source>
        <dbReference type="ARBA" id="ARBA00005096"/>
    </source>
</evidence>
<dbReference type="FunFam" id="3.50.50.60:FF:000033">
    <property type="entry name" value="Nitrite reductase [NAD(P)H], large subunit"/>
    <property type="match status" value="1"/>
</dbReference>
<evidence type="ECO:0000256" key="4">
    <source>
        <dbReference type="ARBA" id="ARBA00022723"/>
    </source>
</evidence>
<keyword evidence="4" id="KW-0479">Metal-binding</keyword>
<dbReference type="PANTHER" id="PTHR43809">
    <property type="entry name" value="NITRITE REDUCTASE (NADH) LARGE SUBUNIT"/>
    <property type="match status" value="1"/>
</dbReference>
<dbReference type="InterPro" id="IPR023753">
    <property type="entry name" value="FAD/NAD-binding_dom"/>
</dbReference>
<accession>A0A0F9D9Q6</accession>
<evidence type="ECO:0000256" key="6">
    <source>
        <dbReference type="ARBA" id="ARBA00023004"/>
    </source>
</evidence>
<dbReference type="EMBL" id="LAZR01029839">
    <property type="protein sequence ID" value="KKL58403.1"/>
    <property type="molecule type" value="Genomic_DNA"/>
</dbReference>
<feature type="domain" description="FAD/NAD(P)-binding" evidence="8">
    <location>
        <begin position="10"/>
        <end position="227"/>
    </location>
</feature>
<evidence type="ECO:0000256" key="7">
    <source>
        <dbReference type="ARBA" id="ARBA00023014"/>
    </source>
</evidence>
<organism evidence="9">
    <name type="scientific">marine sediment metagenome</name>
    <dbReference type="NCBI Taxonomy" id="412755"/>
    <lineage>
        <taxon>unclassified sequences</taxon>
        <taxon>metagenomes</taxon>
        <taxon>ecological metagenomes</taxon>
    </lineage>
</organism>
<comment type="cofactor">
    <cofactor evidence="1">
        <name>siroheme</name>
        <dbReference type="ChEBI" id="CHEBI:60052"/>
    </cofactor>
</comment>
<dbReference type="Gene3D" id="3.50.50.60">
    <property type="entry name" value="FAD/NAD(P)-binding domain"/>
    <property type="match status" value="2"/>
</dbReference>
<dbReference type="SUPFAM" id="SSF51905">
    <property type="entry name" value="FAD/NAD(P)-binding domain"/>
    <property type="match status" value="1"/>
</dbReference>
<evidence type="ECO:0000256" key="3">
    <source>
        <dbReference type="ARBA" id="ARBA00022617"/>
    </source>
</evidence>
<dbReference type="GO" id="GO:0016491">
    <property type="term" value="F:oxidoreductase activity"/>
    <property type="evidence" value="ECO:0007669"/>
    <property type="project" value="UniProtKB-KW"/>
</dbReference>
<dbReference type="InterPro" id="IPR036188">
    <property type="entry name" value="FAD/NAD-bd_sf"/>
</dbReference>
<keyword evidence="5" id="KW-0560">Oxidoreductase</keyword>
<evidence type="ECO:0000256" key="1">
    <source>
        <dbReference type="ARBA" id="ARBA00001929"/>
    </source>
</evidence>
<keyword evidence="7" id="KW-0411">Iron-sulfur</keyword>
<reference evidence="9" key="1">
    <citation type="journal article" date="2015" name="Nature">
        <title>Complex archaea that bridge the gap between prokaryotes and eukaryotes.</title>
        <authorList>
            <person name="Spang A."/>
            <person name="Saw J.H."/>
            <person name="Jorgensen S.L."/>
            <person name="Zaremba-Niedzwiedzka K."/>
            <person name="Martijn J."/>
            <person name="Lind A.E."/>
            <person name="van Eijk R."/>
            <person name="Schleper C."/>
            <person name="Guy L."/>
            <person name="Ettema T.J."/>
        </authorList>
    </citation>
    <scope>NUCLEOTIDE SEQUENCE</scope>
</reference>
<keyword evidence="6" id="KW-0408">Iron</keyword>
<dbReference type="Pfam" id="PF07992">
    <property type="entry name" value="Pyr_redox_2"/>
    <property type="match status" value="1"/>
</dbReference>
<proteinExistence type="predicted"/>
<dbReference type="PRINTS" id="PR00411">
    <property type="entry name" value="PNDRDTASEI"/>
</dbReference>
<protein>
    <recommendedName>
        <fullName evidence="8">FAD/NAD(P)-binding domain-containing protein</fullName>
    </recommendedName>
</protein>
<dbReference type="GO" id="GO:0046872">
    <property type="term" value="F:metal ion binding"/>
    <property type="evidence" value="ECO:0007669"/>
    <property type="project" value="UniProtKB-KW"/>
</dbReference>
<dbReference type="PANTHER" id="PTHR43809:SF1">
    <property type="entry name" value="NITRITE REDUCTASE (NADH) LARGE SUBUNIT"/>
    <property type="match status" value="1"/>
</dbReference>
<dbReference type="AlphaFoldDB" id="A0A0F9D9Q6"/>
<comment type="pathway">
    <text evidence="2">Nitrogen metabolism; nitrate reduction (assimilation).</text>
</comment>
<feature type="non-terminal residue" evidence="9">
    <location>
        <position position="255"/>
    </location>
</feature>
<dbReference type="GO" id="GO:0051536">
    <property type="term" value="F:iron-sulfur cluster binding"/>
    <property type="evidence" value="ECO:0007669"/>
    <property type="project" value="UniProtKB-KW"/>
</dbReference>
<name>A0A0F9D9Q6_9ZZZZ</name>
<sequence length="255" mass="27700">MVNTSIKRIKASEIELKDKVVSINRSEKYVVTASGRQEKYDKLVLATGSYPFVPPIPGKDQDHCLVYRTIEDLEAITHSAETSKVGVVVGGGLLGLEAASALTNLGLETHVVEFAPRLMAVQLDEGGGKLLRRKIEDLGLTVHTEKNTQEIVAGETCRYRMNFADGSFLETDMVLFSAGIRPQDELAREFDLEMGERGGIVINNQCQTSDEDIYAIGECALWEGRIFGLVAPGYTMAKVAGSHITGGNESFTGAD</sequence>